<keyword evidence="3 10" id="KW-0132">Cell division</keyword>
<dbReference type="RefSeq" id="WP_090667715.1">
    <property type="nucleotide sequence ID" value="NZ_FNIT01000001.1"/>
</dbReference>
<dbReference type="InterPro" id="IPR005863">
    <property type="entry name" value="UDP-N-AcMur_synth"/>
</dbReference>
<dbReference type="SUPFAM" id="SSF53623">
    <property type="entry name" value="MurD-like peptide ligases, catalytic domain"/>
    <property type="match status" value="1"/>
</dbReference>
<dbReference type="GO" id="GO:0008766">
    <property type="term" value="F:UDP-N-acetylmuramoylalanyl-D-glutamyl-2,6-diaminopimelate-D-alanyl-D-alanine ligase activity"/>
    <property type="evidence" value="ECO:0007669"/>
    <property type="project" value="RHEA"/>
</dbReference>
<evidence type="ECO:0000256" key="7">
    <source>
        <dbReference type="ARBA" id="ARBA00022984"/>
    </source>
</evidence>
<evidence type="ECO:0000259" key="13">
    <source>
        <dbReference type="Pfam" id="PF02875"/>
    </source>
</evidence>
<keyword evidence="2 10" id="KW-0436">Ligase</keyword>
<comment type="pathway">
    <text evidence="10 11">Cell wall biogenesis; peptidoglycan biosynthesis.</text>
</comment>
<dbReference type="HAMAP" id="MF_02019">
    <property type="entry name" value="MurF"/>
    <property type="match status" value="1"/>
</dbReference>
<dbReference type="OrthoDB" id="9801978at2"/>
<evidence type="ECO:0000256" key="3">
    <source>
        <dbReference type="ARBA" id="ARBA00022618"/>
    </source>
</evidence>
<keyword evidence="6 10" id="KW-0133">Cell shape</keyword>
<dbReference type="EC" id="6.3.2.10" evidence="10 11"/>
<dbReference type="STRING" id="1166073.SAMN05192530_101258"/>
<dbReference type="EMBL" id="FNIT01000001">
    <property type="protein sequence ID" value="SDN55894.1"/>
    <property type="molecule type" value="Genomic_DNA"/>
</dbReference>
<dbReference type="GO" id="GO:0047480">
    <property type="term" value="F:UDP-N-acetylmuramoyl-tripeptide-D-alanyl-D-alanine ligase activity"/>
    <property type="evidence" value="ECO:0007669"/>
    <property type="project" value="UniProtKB-UniRule"/>
</dbReference>
<dbReference type="PANTHER" id="PTHR43024:SF1">
    <property type="entry name" value="UDP-N-ACETYLMURAMOYL-TRIPEPTIDE--D-ALANYL-D-ALANINE LIGASE"/>
    <property type="match status" value="1"/>
</dbReference>
<dbReference type="AlphaFoldDB" id="A0A1H0CDC2"/>
<dbReference type="GO" id="GO:0051301">
    <property type="term" value="P:cell division"/>
    <property type="evidence" value="ECO:0007669"/>
    <property type="project" value="UniProtKB-KW"/>
</dbReference>
<feature type="domain" description="Mur ligase central" evidence="14">
    <location>
        <begin position="113"/>
        <end position="302"/>
    </location>
</feature>
<dbReference type="SUPFAM" id="SSF53244">
    <property type="entry name" value="MurD-like peptide ligases, peptide-binding domain"/>
    <property type="match status" value="1"/>
</dbReference>
<evidence type="ECO:0000256" key="6">
    <source>
        <dbReference type="ARBA" id="ARBA00022960"/>
    </source>
</evidence>
<evidence type="ECO:0000256" key="11">
    <source>
        <dbReference type="RuleBase" id="RU004136"/>
    </source>
</evidence>
<dbReference type="UniPathway" id="UPA00219"/>
<dbReference type="PANTHER" id="PTHR43024">
    <property type="entry name" value="UDP-N-ACETYLMURAMOYL-TRIPEPTIDE--D-ALANYL-D-ALANINE LIGASE"/>
    <property type="match status" value="1"/>
</dbReference>
<name>A0A1H0CDC2_9HYPH</name>
<dbReference type="NCBIfam" id="NF010693">
    <property type="entry name" value="PRK14093.1"/>
    <property type="match status" value="1"/>
</dbReference>
<evidence type="ECO:0000313" key="16">
    <source>
        <dbReference type="Proteomes" id="UP000198793"/>
    </source>
</evidence>
<dbReference type="GO" id="GO:0009252">
    <property type="term" value="P:peptidoglycan biosynthetic process"/>
    <property type="evidence" value="ECO:0007669"/>
    <property type="project" value="UniProtKB-UniRule"/>
</dbReference>
<dbReference type="InterPro" id="IPR013221">
    <property type="entry name" value="Mur_ligase_cen"/>
</dbReference>
<dbReference type="Gene3D" id="3.40.1390.10">
    <property type="entry name" value="MurE/MurF, N-terminal domain"/>
    <property type="match status" value="1"/>
</dbReference>
<feature type="binding site" evidence="10">
    <location>
        <begin position="115"/>
        <end position="121"/>
    </location>
    <ligand>
        <name>ATP</name>
        <dbReference type="ChEBI" id="CHEBI:30616"/>
    </ligand>
</feature>
<comment type="similarity">
    <text evidence="10">Belongs to the MurCDEF family. MurF subfamily.</text>
</comment>
<sequence length="489" mass="50556">MTEPLWTGAAIAEATGGRPVGAMPPSIGGVSIDTRSLEAGDVFFAIRGDRVDGHQFLRPAIAAGAALLVVSKEKLPALGALPVPLLVVDDVLKAMERLAIAARARAQARIVAVTGSVGKTTTKEALRHALGAEGSVHASAASFNNHWGVPLSLARLPADTRFAVFEIGMNHPDEIRPLVKLVRPHVAIVTLIAPAHLGHFENLRAITRAKGEIFEGLTAGGTAVINADDPESAALSQIARAAGVTRITTFGEAPGADYRLTGYAPLDEGSHATALIDGTAVEFQLPSGGRHLVQNTLAVLGASDLLGADVSLAAAALSSWRAGTGRGARHSLAIGSGQLTLIDESYNANPASMRAALGLLGSTRPGTGGRRIALLGDMLELGSFSRDLHEALAEPVMEAGCDLALLAGAEMRTLYLALRERGVEAQWFATAGELEESLSGHLRPGDVVMAKASKSIGFSRLVESLVARLGSPAATSDASPRPNSMAQDA</sequence>
<comment type="function">
    <text evidence="10 11">Involved in cell wall formation. Catalyzes the final step in the synthesis of UDP-N-acetylmuramoyl-pentapeptide, the precursor of murein.</text>
</comment>
<evidence type="ECO:0000259" key="14">
    <source>
        <dbReference type="Pfam" id="PF08245"/>
    </source>
</evidence>
<dbReference type="InterPro" id="IPR000713">
    <property type="entry name" value="Mur_ligase_N"/>
</dbReference>
<comment type="subcellular location">
    <subcellularLocation>
        <location evidence="10 11">Cytoplasm</location>
    </subcellularLocation>
</comment>
<evidence type="ECO:0000256" key="5">
    <source>
        <dbReference type="ARBA" id="ARBA00022840"/>
    </source>
</evidence>
<dbReference type="InterPro" id="IPR036565">
    <property type="entry name" value="Mur-like_cat_sf"/>
</dbReference>
<dbReference type="Pfam" id="PF01225">
    <property type="entry name" value="Mur_ligase"/>
    <property type="match status" value="1"/>
</dbReference>
<evidence type="ECO:0000313" key="15">
    <source>
        <dbReference type="EMBL" id="SDN55894.1"/>
    </source>
</evidence>
<accession>A0A1H0CDC2</accession>
<dbReference type="GO" id="GO:0008360">
    <property type="term" value="P:regulation of cell shape"/>
    <property type="evidence" value="ECO:0007669"/>
    <property type="project" value="UniProtKB-KW"/>
</dbReference>
<organism evidence="15 16">
    <name type="scientific">Aureimonas jatrophae</name>
    <dbReference type="NCBI Taxonomy" id="1166073"/>
    <lineage>
        <taxon>Bacteria</taxon>
        <taxon>Pseudomonadati</taxon>
        <taxon>Pseudomonadota</taxon>
        <taxon>Alphaproteobacteria</taxon>
        <taxon>Hyphomicrobiales</taxon>
        <taxon>Aurantimonadaceae</taxon>
        <taxon>Aureimonas</taxon>
    </lineage>
</organism>
<dbReference type="GO" id="GO:0005524">
    <property type="term" value="F:ATP binding"/>
    <property type="evidence" value="ECO:0007669"/>
    <property type="project" value="UniProtKB-UniRule"/>
</dbReference>
<dbReference type="SUPFAM" id="SSF63418">
    <property type="entry name" value="MurE/MurF N-terminal domain"/>
    <property type="match status" value="1"/>
</dbReference>
<keyword evidence="16" id="KW-1185">Reference proteome</keyword>
<feature type="domain" description="Mur ligase N-terminal catalytic" evidence="12">
    <location>
        <begin position="27"/>
        <end position="101"/>
    </location>
</feature>
<dbReference type="NCBIfam" id="TIGR01143">
    <property type="entry name" value="murF"/>
    <property type="match status" value="1"/>
</dbReference>
<reference evidence="15 16" key="1">
    <citation type="submission" date="2016-10" db="EMBL/GenBank/DDBJ databases">
        <authorList>
            <person name="de Groot N.N."/>
        </authorList>
    </citation>
    <scope>NUCLEOTIDE SEQUENCE [LARGE SCALE GENOMIC DNA]</scope>
    <source>
        <strain evidence="16">L7-484,KACC 16230,DSM 25025</strain>
    </source>
</reference>
<keyword evidence="4 10" id="KW-0547">Nucleotide-binding</keyword>
<gene>
    <name evidence="10" type="primary">murF</name>
    <name evidence="15" type="ORF">SAMN05192530_101258</name>
</gene>
<evidence type="ECO:0000256" key="2">
    <source>
        <dbReference type="ARBA" id="ARBA00022598"/>
    </source>
</evidence>
<evidence type="ECO:0000256" key="10">
    <source>
        <dbReference type="HAMAP-Rule" id="MF_02019"/>
    </source>
</evidence>
<protein>
    <recommendedName>
        <fullName evidence="10 11">UDP-N-acetylmuramoyl-tripeptide--D-alanyl-D-alanine ligase</fullName>
        <ecNumber evidence="10 11">6.3.2.10</ecNumber>
    </recommendedName>
    <alternativeName>
        <fullName evidence="10">D-alanyl-D-alanine-adding enzyme</fullName>
    </alternativeName>
</protein>
<dbReference type="Gene3D" id="3.90.190.20">
    <property type="entry name" value="Mur ligase, C-terminal domain"/>
    <property type="match status" value="1"/>
</dbReference>
<keyword evidence="7 10" id="KW-0573">Peptidoglycan synthesis</keyword>
<keyword evidence="5 10" id="KW-0067">ATP-binding</keyword>
<dbReference type="Gene3D" id="3.40.1190.10">
    <property type="entry name" value="Mur-like, catalytic domain"/>
    <property type="match status" value="1"/>
</dbReference>
<keyword evidence="1 10" id="KW-0963">Cytoplasm</keyword>
<evidence type="ECO:0000259" key="12">
    <source>
        <dbReference type="Pfam" id="PF01225"/>
    </source>
</evidence>
<proteinExistence type="inferred from homology"/>
<dbReference type="InterPro" id="IPR051046">
    <property type="entry name" value="MurCDEF_CellWall_CoF430Synth"/>
</dbReference>
<evidence type="ECO:0000256" key="1">
    <source>
        <dbReference type="ARBA" id="ARBA00022490"/>
    </source>
</evidence>
<comment type="catalytic activity">
    <reaction evidence="10 11">
        <text>D-alanyl-D-alanine + UDP-N-acetyl-alpha-D-muramoyl-L-alanyl-gamma-D-glutamyl-meso-2,6-diaminopimelate + ATP = UDP-N-acetyl-alpha-D-muramoyl-L-alanyl-gamma-D-glutamyl-meso-2,6-diaminopimeloyl-D-alanyl-D-alanine + ADP + phosphate + H(+)</text>
        <dbReference type="Rhea" id="RHEA:28374"/>
        <dbReference type="ChEBI" id="CHEBI:15378"/>
        <dbReference type="ChEBI" id="CHEBI:30616"/>
        <dbReference type="ChEBI" id="CHEBI:43474"/>
        <dbReference type="ChEBI" id="CHEBI:57822"/>
        <dbReference type="ChEBI" id="CHEBI:61386"/>
        <dbReference type="ChEBI" id="CHEBI:83905"/>
        <dbReference type="ChEBI" id="CHEBI:456216"/>
        <dbReference type="EC" id="6.3.2.10"/>
    </reaction>
</comment>
<evidence type="ECO:0000256" key="8">
    <source>
        <dbReference type="ARBA" id="ARBA00023306"/>
    </source>
</evidence>
<dbReference type="Proteomes" id="UP000198793">
    <property type="component" value="Unassembled WGS sequence"/>
</dbReference>
<dbReference type="Pfam" id="PF08245">
    <property type="entry name" value="Mur_ligase_M"/>
    <property type="match status" value="1"/>
</dbReference>
<dbReference type="InterPro" id="IPR004101">
    <property type="entry name" value="Mur_ligase_C"/>
</dbReference>
<dbReference type="Pfam" id="PF02875">
    <property type="entry name" value="Mur_ligase_C"/>
    <property type="match status" value="1"/>
</dbReference>
<dbReference type="InterPro" id="IPR036615">
    <property type="entry name" value="Mur_ligase_C_dom_sf"/>
</dbReference>
<dbReference type="GO" id="GO:0071555">
    <property type="term" value="P:cell wall organization"/>
    <property type="evidence" value="ECO:0007669"/>
    <property type="project" value="UniProtKB-KW"/>
</dbReference>
<keyword evidence="9 10" id="KW-0961">Cell wall biogenesis/degradation</keyword>
<keyword evidence="8 10" id="KW-0131">Cell cycle</keyword>
<evidence type="ECO:0000256" key="9">
    <source>
        <dbReference type="ARBA" id="ARBA00023316"/>
    </source>
</evidence>
<dbReference type="InterPro" id="IPR035911">
    <property type="entry name" value="MurE/MurF_N"/>
</dbReference>
<evidence type="ECO:0000256" key="4">
    <source>
        <dbReference type="ARBA" id="ARBA00022741"/>
    </source>
</evidence>
<feature type="domain" description="Mur ligase C-terminal" evidence="13">
    <location>
        <begin position="337"/>
        <end position="453"/>
    </location>
</feature>
<dbReference type="GO" id="GO:0005737">
    <property type="term" value="C:cytoplasm"/>
    <property type="evidence" value="ECO:0007669"/>
    <property type="project" value="UniProtKB-SubCell"/>
</dbReference>